<reference evidence="6 7" key="1">
    <citation type="submission" date="2019-03" db="EMBL/GenBank/DDBJ databases">
        <title>Genomic Encyclopedia of Type Strains, Phase IV (KMG-IV): sequencing the most valuable type-strain genomes for metagenomic binning, comparative biology and taxonomic classification.</title>
        <authorList>
            <person name="Goeker M."/>
        </authorList>
    </citation>
    <scope>NUCLEOTIDE SEQUENCE [LARGE SCALE GENOMIC DNA]</scope>
    <source>
        <strain evidence="6 7">DSM 44684</strain>
    </source>
</reference>
<evidence type="ECO:0000256" key="3">
    <source>
        <dbReference type="ARBA" id="ARBA00023002"/>
    </source>
</evidence>
<evidence type="ECO:0000256" key="2">
    <source>
        <dbReference type="ARBA" id="ARBA00022630"/>
    </source>
</evidence>
<protein>
    <submittedName>
        <fullName evidence="6">Limonene 1,2-monooxygenase</fullName>
    </submittedName>
</protein>
<comment type="similarity">
    <text evidence="1">Belongs to the bacterial luciferase oxidoreductase family.</text>
</comment>
<dbReference type="STRING" id="1210063.GCA_001612665_01375"/>
<dbReference type="Pfam" id="PF00296">
    <property type="entry name" value="Bac_luciferase"/>
    <property type="match status" value="1"/>
</dbReference>
<name>A0A4R1G1U5_9NOCA</name>
<evidence type="ECO:0000313" key="6">
    <source>
        <dbReference type="EMBL" id="TCJ97671.1"/>
    </source>
</evidence>
<evidence type="ECO:0000259" key="5">
    <source>
        <dbReference type="Pfam" id="PF00296"/>
    </source>
</evidence>
<dbReference type="GO" id="GO:0016705">
    <property type="term" value="F:oxidoreductase activity, acting on paired donors, with incorporation or reduction of molecular oxygen"/>
    <property type="evidence" value="ECO:0007669"/>
    <property type="project" value="InterPro"/>
</dbReference>
<dbReference type="EMBL" id="SMFR01000002">
    <property type="protein sequence ID" value="TCJ97671.1"/>
    <property type="molecule type" value="Genomic_DNA"/>
</dbReference>
<keyword evidence="2" id="KW-0285">Flavoprotein</keyword>
<gene>
    <name evidence="6" type="ORF">DFR71_3718</name>
</gene>
<evidence type="ECO:0000313" key="7">
    <source>
        <dbReference type="Proteomes" id="UP000294856"/>
    </source>
</evidence>
<organism evidence="6 7">
    <name type="scientific">Nocardia alba</name>
    <dbReference type="NCBI Taxonomy" id="225051"/>
    <lineage>
        <taxon>Bacteria</taxon>
        <taxon>Bacillati</taxon>
        <taxon>Actinomycetota</taxon>
        <taxon>Actinomycetes</taxon>
        <taxon>Mycobacteriales</taxon>
        <taxon>Nocardiaceae</taxon>
        <taxon>Nocardia</taxon>
    </lineage>
</organism>
<proteinExistence type="inferred from homology"/>
<dbReference type="SUPFAM" id="SSF51679">
    <property type="entry name" value="Bacterial luciferase-like"/>
    <property type="match status" value="1"/>
</dbReference>
<keyword evidence="7" id="KW-1185">Reference proteome</keyword>
<dbReference type="Gene3D" id="3.20.20.30">
    <property type="entry name" value="Luciferase-like domain"/>
    <property type="match status" value="1"/>
</dbReference>
<dbReference type="PANTHER" id="PTHR30137:SF16">
    <property type="entry name" value="BLL0895 PROTEIN"/>
    <property type="match status" value="1"/>
</dbReference>
<dbReference type="InterPro" id="IPR050766">
    <property type="entry name" value="Bact_Lucif_Oxidored"/>
</dbReference>
<dbReference type="GO" id="GO:0004497">
    <property type="term" value="F:monooxygenase activity"/>
    <property type="evidence" value="ECO:0007669"/>
    <property type="project" value="UniProtKB-KW"/>
</dbReference>
<dbReference type="Proteomes" id="UP000294856">
    <property type="component" value="Unassembled WGS sequence"/>
</dbReference>
<comment type="caution">
    <text evidence="6">The sequence shown here is derived from an EMBL/GenBank/DDBJ whole genome shotgun (WGS) entry which is preliminary data.</text>
</comment>
<sequence length="381" mass="41171">MLPTSFGCFTLPFHPPRRDPFHALHEDIDLVLLAEDLGFDEIWIGEHHSGGWGTLAAPDMLIAAVARETHRIRLGTGVIPLTYHHPLHVAERILLLDNLTRGRAILGCGPGAFVQDMEMIGVDPTTIREHFSAALDTVTALVRGETVDIETPWFTARQAQLQQRPYRDPVEVVVAGSLGPEAITQLSKTGTSALVNLTPPWGAMRPGMIGDPIGDLAQRLSNLRGQGDATVRVNAFVHVCESREAGIEEIMGGWMEQRLGLYRASLGMPLPGSETSGRAVLNALIDAGVFIVGPPESCAEQITDLATRLGGIDTLILYVPGWLETSALHTGLRRFAHEVAPRLRRWHEGTRRSLDAAVAEAGRRASVRAAMASAPTGSPTS</sequence>
<dbReference type="InterPro" id="IPR036661">
    <property type="entry name" value="Luciferase-like_sf"/>
</dbReference>
<dbReference type="AlphaFoldDB" id="A0A4R1G1U5"/>
<dbReference type="GO" id="GO:0005829">
    <property type="term" value="C:cytosol"/>
    <property type="evidence" value="ECO:0007669"/>
    <property type="project" value="TreeGrafter"/>
</dbReference>
<evidence type="ECO:0000256" key="1">
    <source>
        <dbReference type="ARBA" id="ARBA00010426"/>
    </source>
</evidence>
<feature type="domain" description="Luciferase-like" evidence="5">
    <location>
        <begin position="5"/>
        <end position="306"/>
    </location>
</feature>
<accession>A0A4R1G1U5</accession>
<evidence type="ECO:0000256" key="4">
    <source>
        <dbReference type="ARBA" id="ARBA00023033"/>
    </source>
</evidence>
<keyword evidence="3" id="KW-0560">Oxidoreductase</keyword>
<keyword evidence="4 6" id="KW-0503">Monooxygenase</keyword>
<dbReference type="PANTHER" id="PTHR30137">
    <property type="entry name" value="LUCIFERASE-LIKE MONOOXYGENASE"/>
    <property type="match status" value="1"/>
</dbReference>
<dbReference type="InterPro" id="IPR011251">
    <property type="entry name" value="Luciferase-like_dom"/>
</dbReference>
<dbReference type="RefSeq" id="WP_067447108.1">
    <property type="nucleotide sequence ID" value="NZ_SMFR01000002.1"/>
</dbReference>
<dbReference type="OrthoDB" id="5241801at2"/>